<name>A0AAV6UDQ7_9ARAC</name>
<dbReference type="GO" id="GO:1990904">
    <property type="term" value="C:ribonucleoprotein complex"/>
    <property type="evidence" value="ECO:0007669"/>
    <property type="project" value="UniProtKB-KW"/>
</dbReference>
<comment type="similarity">
    <text evidence="1">Belongs to the universal ribosomal protein uL1 family.</text>
</comment>
<dbReference type="Proteomes" id="UP000827092">
    <property type="component" value="Unassembled WGS sequence"/>
</dbReference>
<evidence type="ECO:0000313" key="5">
    <source>
        <dbReference type="Proteomes" id="UP000827092"/>
    </source>
</evidence>
<dbReference type="InterPro" id="IPR016095">
    <property type="entry name" value="Ribosomal_uL1_3-a/b-sand"/>
</dbReference>
<evidence type="ECO:0008006" key="6">
    <source>
        <dbReference type="Google" id="ProtNLM"/>
    </source>
</evidence>
<dbReference type="PANTHER" id="PTHR36427:SF3">
    <property type="entry name" value="LARGE RIBOSOMAL SUBUNIT PROTEIN UL1M"/>
    <property type="match status" value="1"/>
</dbReference>
<gene>
    <name evidence="4" type="ORF">JTE90_018371</name>
</gene>
<dbReference type="Gene3D" id="3.40.50.790">
    <property type="match status" value="1"/>
</dbReference>
<organism evidence="4 5">
    <name type="scientific">Oedothorax gibbosus</name>
    <dbReference type="NCBI Taxonomy" id="931172"/>
    <lineage>
        <taxon>Eukaryota</taxon>
        <taxon>Metazoa</taxon>
        <taxon>Ecdysozoa</taxon>
        <taxon>Arthropoda</taxon>
        <taxon>Chelicerata</taxon>
        <taxon>Arachnida</taxon>
        <taxon>Araneae</taxon>
        <taxon>Araneomorphae</taxon>
        <taxon>Entelegynae</taxon>
        <taxon>Araneoidea</taxon>
        <taxon>Linyphiidae</taxon>
        <taxon>Erigoninae</taxon>
        <taxon>Oedothorax</taxon>
    </lineage>
</organism>
<dbReference type="InterPro" id="IPR028364">
    <property type="entry name" value="Ribosomal_uL1/biogenesis"/>
</dbReference>
<dbReference type="Gene3D" id="3.30.190.20">
    <property type="match status" value="1"/>
</dbReference>
<proteinExistence type="inferred from homology"/>
<dbReference type="SUPFAM" id="SSF56808">
    <property type="entry name" value="Ribosomal protein L1"/>
    <property type="match status" value="1"/>
</dbReference>
<sequence length="366" mass="41918">MFTKTLFPTFTNFASKALRLNVLGVNSKTLNSAPALDIVRYAARKGTRAKADAKKRARKLAMQSQPAPVPKFMLRKEKLTPDSQRTRCTDENWLDTRPVDNVYSMKLYRGKPYSVSEAIKMHRESHAPEMLNDPSALIFASVELDLKLKKKDKYLEDLNGIVKFPNEFKTQKKNKVIVVCKSAEEQMKATEAGAVYAGSQTLVKQILAGSVQKDEFDYLICHPDMLKEVNSLRGILAKKFPNTYNGLLRLDIEQAVVSFINGIEYSLKRSSIEPDFGWVDLPFGRLDMPDEKLEENFKLVLDMVEKQKPSHTDDRLFITRTLLFCERSRERFKVPHWEYLQNYPVNGVIVEEVEDEIQAESAEKQA</sequence>
<dbReference type="Pfam" id="PF00687">
    <property type="entry name" value="Ribosomal_L1"/>
    <property type="match status" value="1"/>
</dbReference>
<reference evidence="4 5" key="1">
    <citation type="journal article" date="2022" name="Nat. Ecol. Evol.">
        <title>A masculinizing supergene underlies an exaggerated male reproductive morph in a spider.</title>
        <authorList>
            <person name="Hendrickx F."/>
            <person name="De Corte Z."/>
            <person name="Sonet G."/>
            <person name="Van Belleghem S.M."/>
            <person name="Kostlbacher S."/>
            <person name="Vangestel C."/>
        </authorList>
    </citation>
    <scope>NUCLEOTIDE SEQUENCE [LARGE SCALE GENOMIC DNA]</scope>
    <source>
        <strain evidence="4">W744_W776</strain>
    </source>
</reference>
<dbReference type="GO" id="GO:0005840">
    <property type="term" value="C:ribosome"/>
    <property type="evidence" value="ECO:0007669"/>
    <property type="project" value="UniProtKB-KW"/>
</dbReference>
<keyword evidence="5" id="KW-1185">Reference proteome</keyword>
<dbReference type="EMBL" id="JAFNEN010000480">
    <property type="protein sequence ID" value="KAG8182099.1"/>
    <property type="molecule type" value="Genomic_DNA"/>
</dbReference>
<keyword evidence="2" id="KW-0689">Ribosomal protein</keyword>
<accession>A0AAV6UDQ7</accession>
<dbReference type="PANTHER" id="PTHR36427">
    <property type="entry name" value="54S RIBOSOMAL PROTEIN L1, MITOCHONDRIAL"/>
    <property type="match status" value="1"/>
</dbReference>
<dbReference type="InterPro" id="IPR023674">
    <property type="entry name" value="Ribosomal_uL1-like"/>
</dbReference>
<evidence type="ECO:0000256" key="1">
    <source>
        <dbReference type="ARBA" id="ARBA00010531"/>
    </source>
</evidence>
<evidence type="ECO:0000256" key="3">
    <source>
        <dbReference type="ARBA" id="ARBA00023274"/>
    </source>
</evidence>
<evidence type="ECO:0000313" key="4">
    <source>
        <dbReference type="EMBL" id="KAG8182099.1"/>
    </source>
</evidence>
<evidence type="ECO:0000256" key="2">
    <source>
        <dbReference type="ARBA" id="ARBA00022980"/>
    </source>
</evidence>
<keyword evidence="3" id="KW-0687">Ribonucleoprotein</keyword>
<comment type="caution">
    <text evidence="4">The sequence shown here is derived from an EMBL/GenBank/DDBJ whole genome shotgun (WGS) entry which is preliminary data.</text>
</comment>
<dbReference type="AlphaFoldDB" id="A0AAV6UDQ7"/>
<protein>
    <recommendedName>
        <fullName evidence="6">39S ribosomal protein L1, mitochondrial</fullName>
    </recommendedName>
</protein>